<sequence>MLIGISGMIGSGKSVLSEKLIKHYKKNALLLNEFEEEDEVFNTMLKWLYDRKPNFDITFQTYAIEHHLGMVEQIKNDFKNKAMNPAKDIIFLDRFIAEHYVFATVNLSHSSQKIKDAYEALFAKMVTKEDIPEFAIFLDVSPTEFKKRLFARGRKVEIDSFDQNKDYFDHLLRIYKDTFEKVANRYQIKFEIIDTNDLTEQQVFEKAVELIEKHKKEK</sequence>
<organism evidence="2 3">
    <name type="scientific">Mycoplasmopsis glycophila</name>
    <dbReference type="NCBI Taxonomy" id="171285"/>
    <lineage>
        <taxon>Bacteria</taxon>
        <taxon>Bacillati</taxon>
        <taxon>Mycoplasmatota</taxon>
        <taxon>Mycoplasmoidales</taxon>
        <taxon>Metamycoplasmataceae</taxon>
        <taxon>Mycoplasmopsis</taxon>
    </lineage>
</organism>
<dbReference type="SUPFAM" id="SSF52540">
    <property type="entry name" value="P-loop containing nucleoside triphosphate hydrolases"/>
    <property type="match status" value="1"/>
</dbReference>
<dbReference type="InterPro" id="IPR027417">
    <property type="entry name" value="P-loop_NTPase"/>
</dbReference>
<keyword evidence="2" id="KW-0808">Transferase</keyword>
<protein>
    <submittedName>
        <fullName evidence="2">Deoxyguanosine kinase</fullName>
        <ecNumber evidence="2">2.7.1.113</ecNumber>
    </submittedName>
</protein>
<dbReference type="InterPro" id="IPR050566">
    <property type="entry name" value="Deoxyribonucleoside_kinase"/>
</dbReference>
<evidence type="ECO:0000259" key="1">
    <source>
        <dbReference type="Pfam" id="PF01712"/>
    </source>
</evidence>
<dbReference type="PANTHER" id="PTHR10513">
    <property type="entry name" value="DEOXYNUCLEOSIDE KINASE"/>
    <property type="match status" value="1"/>
</dbReference>
<accession>A0A449AV16</accession>
<dbReference type="GO" id="GO:0004138">
    <property type="term" value="F:deoxyguanosine kinase activity"/>
    <property type="evidence" value="ECO:0007669"/>
    <property type="project" value="UniProtKB-EC"/>
</dbReference>
<dbReference type="RefSeq" id="WP_027333506.1">
    <property type="nucleotide sequence ID" value="NZ_LR215024.1"/>
</dbReference>
<dbReference type="EC" id="2.7.1.113" evidence="2"/>
<dbReference type="Gene3D" id="3.40.50.300">
    <property type="entry name" value="P-loop containing nucleotide triphosphate hydrolases"/>
    <property type="match status" value="1"/>
</dbReference>
<gene>
    <name evidence="2" type="primary">MCYN0418_3</name>
    <name evidence="2" type="ORF">NCTC10194_00368</name>
</gene>
<dbReference type="KEGG" id="mgly:NCTC10194_00368"/>
<dbReference type="AlphaFoldDB" id="A0A449AV16"/>
<keyword evidence="3" id="KW-1185">Reference proteome</keyword>
<evidence type="ECO:0000313" key="3">
    <source>
        <dbReference type="Proteomes" id="UP000290815"/>
    </source>
</evidence>
<reference evidence="2 3" key="1">
    <citation type="submission" date="2019-01" db="EMBL/GenBank/DDBJ databases">
        <authorList>
            <consortium name="Pathogen Informatics"/>
        </authorList>
    </citation>
    <scope>NUCLEOTIDE SEQUENCE [LARGE SCALE GENOMIC DNA]</scope>
    <source>
        <strain evidence="2 3">NCTC10194</strain>
    </source>
</reference>
<keyword evidence="2" id="KW-0418">Kinase</keyword>
<dbReference type="InterPro" id="IPR031314">
    <property type="entry name" value="DNK_dom"/>
</dbReference>
<name>A0A449AV16_9BACT</name>
<dbReference type="Pfam" id="PF01712">
    <property type="entry name" value="dNK"/>
    <property type="match status" value="1"/>
</dbReference>
<dbReference type="PANTHER" id="PTHR10513:SF35">
    <property type="entry name" value="DEOXYADENOSINE KINASE"/>
    <property type="match status" value="1"/>
</dbReference>
<dbReference type="Proteomes" id="UP000290815">
    <property type="component" value="Chromosome"/>
</dbReference>
<dbReference type="GO" id="GO:0005737">
    <property type="term" value="C:cytoplasm"/>
    <property type="evidence" value="ECO:0007669"/>
    <property type="project" value="TreeGrafter"/>
</dbReference>
<evidence type="ECO:0000313" key="2">
    <source>
        <dbReference type="EMBL" id="VEU70359.1"/>
    </source>
</evidence>
<dbReference type="EMBL" id="LR215024">
    <property type="protein sequence ID" value="VEU70359.1"/>
    <property type="molecule type" value="Genomic_DNA"/>
</dbReference>
<proteinExistence type="predicted"/>
<feature type="domain" description="Deoxynucleoside kinase" evidence="1">
    <location>
        <begin position="3"/>
        <end position="213"/>
    </location>
</feature>